<dbReference type="Gene3D" id="3.90.226.10">
    <property type="entry name" value="2-enoyl-CoA Hydratase, Chain A, domain 1"/>
    <property type="match status" value="1"/>
</dbReference>
<keyword evidence="6" id="KW-1185">Reference proteome</keyword>
<dbReference type="CDD" id="cd06558">
    <property type="entry name" value="crotonase-like"/>
    <property type="match status" value="1"/>
</dbReference>
<feature type="domain" description="Enoyl-CoA hydratase/isomerase" evidence="4">
    <location>
        <begin position="54"/>
        <end position="391"/>
    </location>
</feature>
<dbReference type="InterPro" id="IPR045004">
    <property type="entry name" value="ECH_dom"/>
</dbReference>
<evidence type="ECO:0000256" key="3">
    <source>
        <dbReference type="ARBA" id="ARBA00022801"/>
    </source>
</evidence>
<dbReference type="GO" id="GO:0003860">
    <property type="term" value="F:3-hydroxyisobutyryl-CoA hydrolase activity"/>
    <property type="evidence" value="ECO:0007669"/>
    <property type="project" value="UniProtKB-EC"/>
</dbReference>
<dbReference type="AlphaFoldDB" id="A0A1E3PJK4"/>
<comment type="catalytic activity">
    <reaction evidence="1">
        <text>3-hydroxy-2-methylpropanoyl-CoA + H2O = 3-hydroxy-2-methylpropanoate + CoA + H(+)</text>
        <dbReference type="Rhea" id="RHEA:20888"/>
        <dbReference type="ChEBI" id="CHEBI:11805"/>
        <dbReference type="ChEBI" id="CHEBI:15377"/>
        <dbReference type="ChEBI" id="CHEBI:15378"/>
        <dbReference type="ChEBI" id="CHEBI:57287"/>
        <dbReference type="ChEBI" id="CHEBI:57340"/>
        <dbReference type="EC" id="3.1.2.4"/>
    </reaction>
</comment>
<dbReference type="PROSITE" id="PS00166">
    <property type="entry name" value="ENOYL_COA_HYDRATASE"/>
    <property type="match status" value="1"/>
</dbReference>
<evidence type="ECO:0000313" key="6">
    <source>
        <dbReference type="Proteomes" id="UP000095009"/>
    </source>
</evidence>
<organism evidence="5 6">
    <name type="scientific">Nadsonia fulvescens var. elongata DSM 6958</name>
    <dbReference type="NCBI Taxonomy" id="857566"/>
    <lineage>
        <taxon>Eukaryota</taxon>
        <taxon>Fungi</taxon>
        <taxon>Dikarya</taxon>
        <taxon>Ascomycota</taxon>
        <taxon>Saccharomycotina</taxon>
        <taxon>Dipodascomycetes</taxon>
        <taxon>Dipodascales</taxon>
        <taxon>Dipodascales incertae sedis</taxon>
        <taxon>Nadsonia</taxon>
    </lineage>
</organism>
<dbReference type="Proteomes" id="UP000095009">
    <property type="component" value="Unassembled WGS sequence"/>
</dbReference>
<keyword evidence="3" id="KW-0378">Hydrolase</keyword>
<dbReference type="GO" id="GO:0005739">
    <property type="term" value="C:mitochondrion"/>
    <property type="evidence" value="ECO:0007669"/>
    <property type="project" value="TreeGrafter"/>
</dbReference>
<dbReference type="Pfam" id="PF16113">
    <property type="entry name" value="ECH_2"/>
    <property type="match status" value="1"/>
</dbReference>
<dbReference type="EMBL" id="KV454410">
    <property type="protein sequence ID" value="ODQ65027.1"/>
    <property type="molecule type" value="Genomic_DNA"/>
</dbReference>
<dbReference type="STRING" id="857566.A0A1E3PJK4"/>
<dbReference type="NCBIfam" id="NF004127">
    <property type="entry name" value="PRK05617.1"/>
    <property type="match status" value="1"/>
</dbReference>
<dbReference type="FunFam" id="3.90.226.10:FF:000080">
    <property type="entry name" value="3-hydroxyisobutyryl-CoA hydrolase, mitochondrial"/>
    <property type="match status" value="1"/>
</dbReference>
<evidence type="ECO:0000313" key="5">
    <source>
        <dbReference type="EMBL" id="ODQ65027.1"/>
    </source>
</evidence>
<dbReference type="InterPro" id="IPR029045">
    <property type="entry name" value="ClpP/crotonase-like_dom_sf"/>
</dbReference>
<dbReference type="InterPro" id="IPR032259">
    <property type="entry name" value="HIBYL-CoA-H"/>
</dbReference>
<dbReference type="PANTHER" id="PTHR43176">
    <property type="entry name" value="3-HYDROXYISOBUTYRYL-COA HYDROLASE-RELATED"/>
    <property type="match status" value="1"/>
</dbReference>
<dbReference type="OrthoDB" id="1737613at2759"/>
<reference evidence="5 6" key="1">
    <citation type="journal article" date="2016" name="Proc. Natl. Acad. Sci. U.S.A.">
        <title>Comparative genomics of biotechnologically important yeasts.</title>
        <authorList>
            <person name="Riley R."/>
            <person name="Haridas S."/>
            <person name="Wolfe K.H."/>
            <person name="Lopes M.R."/>
            <person name="Hittinger C.T."/>
            <person name="Goeker M."/>
            <person name="Salamov A.A."/>
            <person name="Wisecaver J.H."/>
            <person name="Long T.M."/>
            <person name="Calvey C.H."/>
            <person name="Aerts A.L."/>
            <person name="Barry K.W."/>
            <person name="Choi C."/>
            <person name="Clum A."/>
            <person name="Coughlan A.Y."/>
            <person name="Deshpande S."/>
            <person name="Douglass A.P."/>
            <person name="Hanson S.J."/>
            <person name="Klenk H.-P."/>
            <person name="LaButti K.M."/>
            <person name="Lapidus A."/>
            <person name="Lindquist E.A."/>
            <person name="Lipzen A.M."/>
            <person name="Meier-Kolthoff J.P."/>
            <person name="Ohm R.A."/>
            <person name="Otillar R.P."/>
            <person name="Pangilinan J.L."/>
            <person name="Peng Y."/>
            <person name="Rokas A."/>
            <person name="Rosa C.A."/>
            <person name="Scheuner C."/>
            <person name="Sibirny A.A."/>
            <person name="Slot J.C."/>
            <person name="Stielow J.B."/>
            <person name="Sun H."/>
            <person name="Kurtzman C.P."/>
            <person name="Blackwell M."/>
            <person name="Grigoriev I.V."/>
            <person name="Jeffries T.W."/>
        </authorList>
    </citation>
    <scope>NUCLEOTIDE SEQUENCE [LARGE SCALE GENOMIC DNA]</scope>
    <source>
        <strain evidence="5 6">DSM 6958</strain>
    </source>
</reference>
<evidence type="ECO:0000259" key="4">
    <source>
        <dbReference type="Pfam" id="PF16113"/>
    </source>
</evidence>
<name>A0A1E3PJK4_9ASCO</name>
<sequence length="488" mass="54008">MPLRAKITNPSFRSSVMSFSTNNTISSTESSTGKVPKIPFDENDVHFSIHNNARYITLNRPQKLNSLNDSMVQKILPRMGEWTRSDSAQFIVIRGNGGRALCAGGDVASLASQNKEFGKAGSQLSSDFFGHEYRLNHFIATYEKPVISIMDGITMGGGIGLSVHAPFRIATETTVCAMPETLIGFFPDVGTTFFLPRLDGKLGAYLAMTGHNLKGYDSVSAGFATHYVPSNRLQELQDHLSDLKLDADNTQDTYAKINSVIDEFATGPPKDHVSFLSIEDRILVDRAFAKDTVEDIISELVSNGSPFAQATIETLKQRSPTSLKVTLVALKQGEQADFASAINQEYFIATNFMHSTEFIEGVSARLLKPTREPNWNPASLAEVTPGIVSSFIQHNPECNPKGLELIHPERTFTQYPHHMGLPSEVEIEQYVTGEDNTGRDFKVTANEVLEAFDLKYRSKFGVKQKIQEVLARKTTPDSTDDTLLDWIR</sequence>
<evidence type="ECO:0000256" key="1">
    <source>
        <dbReference type="ARBA" id="ARBA00001709"/>
    </source>
</evidence>
<dbReference type="GO" id="GO:0006574">
    <property type="term" value="P:L-valine catabolic process"/>
    <property type="evidence" value="ECO:0007669"/>
    <property type="project" value="TreeGrafter"/>
</dbReference>
<dbReference type="PANTHER" id="PTHR43176:SF3">
    <property type="entry name" value="3-HYDROXYISOBUTYRYL-COA HYDROLASE, MITOCHONDRIAL"/>
    <property type="match status" value="1"/>
</dbReference>
<protein>
    <recommendedName>
        <fullName evidence="2">3-hydroxyisobutyryl-CoA hydrolase</fullName>
        <ecNumber evidence="2">3.1.2.4</ecNumber>
    </recommendedName>
</protein>
<accession>A0A1E3PJK4</accession>
<dbReference type="EC" id="3.1.2.4" evidence="2"/>
<proteinExistence type="predicted"/>
<dbReference type="InterPro" id="IPR018376">
    <property type="entry name" value="Enoyl-CoA_hyd/isom_CS"/>
</dbReference>
<dbReference type="SUPFAM" id="SSF52096">
    <property type="entry name" value="ClpP/crotonase"/>
    <property type="match status" value="1"/>
</dbReference>
<gene>
    <name evidence="5" type="ORF">NADFUDRAFT_46814</name>
</gene>
<evidence type="ECO:0000256" key="2">
    <source>
        <dbReference type="ARBA" id="ARBA00011915"/>
    </source>
</evidence>